<dbReference type="EMBL" id="AP025591">
    <property type="protein sequence ID" value="BDG01327.1"/>
    <property type="molecule type" value="Genomic_DNA"/>
</dbReference>
<dbReference type="PANTHER" id="PTHR42940:SF8">
    <property type="entry name" value="VACUOLAR PROTEIN SORTING-ASSOCIATED PROTEIN 11"/>
    <property type="match status" value="1"/>
</dbReference>
<dbReference type="RefSeq" id="WP_248357763.1">
    <property type="nucleotide sequence ID" value="NZ_AP025591.1"/>
</dbReference>
<reference evidence="9" key="1">
    <citation type="journal article" date="2022" name="Int. J. Syst. Evol. Microbiol.">
        <title>Anaeromyxobacter oryzae sp. nov., Anaeromyxobacter diazotrophicus sp. nov. and Anaeromyxobacter paludicola sp. nov., isolated from paddy soils.</title>
        <authorList>
            <person name="Itoh H."/>
            <person name="Xu Z."/>
            <person name="Mise K."/>
            <person name="Masuda Y."/>
            <person name="Ushijima N."/>
            <person name="Hayakawa C."/>
            <person name="Shiratori Y."/>
            <person name="Senoo K."/>
        </authorList>
    </citation>
    <scope>NUCLEOTIDE SEQUENCE [LARGE SCALE GENOMIC DNA]</scope>
    <source>
        <strain evidence="9">Red232</strain>
    </source>
</reference>
<sequence length="329" mass="34337">MLAMTVERPGAPLAARDLPVPEPGPDDVLVRVLACGVCRTDLHVADGDLPPLGRPVVPGHEIVGEVVRSGANVATLRPGDRVGVPWLGWTCGRCEYCRSGRENLCRSARFTGYHRDGGFADYTVADARFAFPLPATLDPVASAPLLCAGLIGYRAWRMAGPARKLGIYGFGAAGHLVAQLARSEGQEVFAFTRPGDERAARFARGLGAAWAGPSDALPPSPLDAAILFAPVGALVPAALRAVGPGGTVVCAGIHMSDIPSFPYALLWEERVLRSVANLTRADGHALLSLAPRVPLRSTVTPFALRDANAALEALRGGALDGAAVLVPGR</sequence>
<evidence type="ECO:0000313" key="9">
    <source>
        <dbReference type="Proteomes" id="UP001162891"/>
    </source>
</evidence>
<feature type="domain" description="Enoyl reductase (ER)" evidence="7">
    <location>
        <begin position="10"/>
        <end position="325"/>
    </location>
</feature>
<dbReference type="Pfam" id="PF08240">
    <property type="entry name" value="ADH_N"/>
    <property type="match status" value="1"/>
</dbReference>
<dbReference type="EC" id="1.1.1.1" evidence="3"/>
<keyword evidence="9" id="KW-1185">Reference proteome</keyword>
<evidence type="ECO:0000256" key="3">
    <source>
        <dbReference type="ARBA" id="ARBA00013190"/>
    </source>
</evidence>
<proteinExistence type="inferred from homology"/>
<evidence type="ECO:0000259" key="7">
    <source>
        <dbReference type="SMART" id="SM00829"/>
    </source>
</evidence>
<name>A0ABM7WPD0_9BACT</name>
<dbReference type="InterPro" id="IPR036291">
    <property type="entry name" value="NAD(P)-bd_dom_sf"/>
</dbReference>
<dbReference type="InterPro" id="IPR013154">
    <property type="entry name" value="ADH-like_N"/>
</dbReference>
<organism evidence="8 9">
    <name type="scientific">Anaeromyxobacter oryzae</name>
    <dbReference type="NCBI Taxonomy" id="2918170"/>
    <lineage>
        <taxon>Bacteria</taxon>
        <taxon>Pseudomonadati</taxon>
        <taxon>Myxococcota</taxon>
        <taxon>Myxococcia</taxon>
        <taxon>Myxococcales</taxon>
        <taxon>Cystobacterineae</taxon>
        <taxon>Anaeromyxobacteraceae</taxon>
        <taxon>Anaeromyxobacter</taxon>
    </lineage>
</organism>
<protein>
    <recommendedName>
        <fullName evidence="3">alcohol dehydrogenase</fullName>
        <ecNumber evidence="3">1.1.1.1</ecNumber>
    </recommendedName>
</protein>
<comment type="cofactor">
    <cofactor evidence="1">
        <name>Zn(2+)</name>
        <dbReference type="ChEBI" id="CHEBI:29105"/>
    </cofactor>
</comment>
<dbReference type="SUPFAM" id="SSF50129">
    <property type="entry name" value="GroES-like"/>
    <property type="match status" value="1"/>
</dbReference>
<dbReference type="SUPFAM" id="SSF51735">
    <property type="entry name" value="NAD(P)-binding Rossmann-fold domains"/>
    <property type="match status" value="1"/>
</dbReference>
<evidence type="ECO:0000256" key="1">
    <source>
        <dbReference type="ARBA" id="ARBA00001947"/>
    </source>
</evidence>
<evidence type="ECO:0000256" key="5">
    <source>
        <dbReference type="ARBA" id="ARBA00022833"/>
    </source>
</evidence>
<evidence type="ECO:0000256" key="4">
    <source>
        <dbReference type="ARBA" id="ARBA00022723"/>
    </source>
</evidence>
<dbReference type="CDD" id="cd08298">
    <property type="entry name" value="CAD2"/>
    <property type="match status" value="1"/>
</dbReference>
<dbReference type="InterPro" id="IPR020843">
    <property type="entry name" value="ER"/>
</dbReference>
<dbReference type="PANTHER" id="PTHR42940">
    <property type="entry name" value="ALCOHOL DEHYDROGENASE 1-RELATED"/>
    <property type="match status" value="1"/>
</dbReference>
<keyword evidence="6" id="KW-0560">Oxidoreductase</keyword>
<dbReference type="Proteomes" id="UP001162891">
    <property type="component" value="Chromosome"/>
</dbReference>
<dbReference type="Gene3D" id="3.40.50.720">
    <property type="entry name" value="NAD(P)-binding Rossmann-like Domain"/>
    <property type="match status" value="1"/>
</dbReference>
<comment type="similarity">
    <text evidence="2">Belongs to the zinc-containing alcohol dehydrogenase family.</text>
</comment>
<gene>
    <name evidence="8" type="ORF">AMOR_03230</name>
</gene>
<evidence type="ECO:0000313" key="8">
    <source>
        <dbReference type="EMBL" id="BDG01327.1"/>
    </source>
</evidence>
<dbReference type="Gene3D" id="3.90.180.10">
    <property type="entry name" value="Medium-chain alcohol dehydrogenases, catalytic domain"/>
    <property type="match status" value="1"/>
</dbReference>
<dbReference type="InterPro" id="IPR011032">
    <property type="entry name" value="GroES-like_sf"/>
</dbReference>
<keyword evidence="4" id="KW-0479">Metal-binding</keyword>
<dbReference type="NCBIfam" id="TIGR02822">
    <property type="entry name" value="adh_fam_2"/>
    <property type="match status" value="1"/>
</dbReference>
<evidence type="ECO:0000256" key="2">
    <source>
        <dbReference type="ARBA" id="ARBA00008072"/>
    </source>
</evidence>
<dbReference type="PROSITE" id="PS00059">
    <property type="entry name" value="ADH_ZINC"/>
    <property type="match status" value="1"/>
</dbReference>
<accession>A0ABM7WPD0</accession>
<keyword evidence="5" id="KW-0862">Zinc</keyword>
<dbReference type="InterPro" id="IPR002328">
    <property type="entry name" value="ADH_Zn_CS"/>
</dbReference>
<dbReference type="InterPro" id="IPR014187">
    <property type="entry name" value="ADH_Zn_typ-2"/>
</dbReference>
<evidence type="ECO:0000256" key="6">
    <source>
        <dbReference type="ARBA" id="ARBA00023002"/>
    </source>
</evidence>
<dbReference type="SMART" id="SM00829">
    <property type="entry name" value="PKS_ER"/>
    <property type="match status" value="1"/>
</dbReference>